<accession>A0A2P9HHT4</accession>
<sequence length="245" mass="26820">MLRTLSDEIAVNLKDRLRDVRYVIRRARQSSRAPETSLPAPEALLGHAAGVMDTALTAAEAISISIISFEPAKHHGAPQMRSLSFYFGTGAEGARGFRSDMYYFLKGTMRRYGLENALIHEAAFSVIHGRLLRKHAELLRDPLKVAQALAALYLEALAEKPVRLMPSEASCDPENLRKAEVVGLAAACLACGLATVKPADLADIDPLESVFMVLEARYERLVDAAETHDAKKLETLFATLIAHLP</sequence>
<evidence type="ECO:0000313" key="2">
    <source>
        <dbReference type="Proteomes" id="UP000246073"/>
    </source>
</evidence>
<reference evidence="2" key="1">
    <citation type="submission" date="2017-12" db="EMBL/GenBank/DDBJ databases">
        <authorList>
            <person name="Diaz M."/>
        </authorList>
    </citation>
    <scope>NUCLEOTIDE SEQUENCE [LARGE SCALE GENOMIC DNA]</scope>
    <source>
        <strain evidence="2">FI11154</strain>
    </source>
</reference>
<gene>
    <name evidence="1" type="ORF">OHAE_3588</name>
</gene>
<name>A0A2P9HHT4_9HYPH</name>
<dbReference type="Proteomes" id="UP000246073">
    <property type="component" value="Unassembled WGS sequence"/>
</dbReference>
<protein>
    <submittedName>
        <fullName evidence="1">Uncharacterized protein</fullName>
    </submittedName>
</protein>
<proteinExistence type="predicted"/>
<organism evidence="1 2">
    <name type="scientific">Ochrobactrum soli</name>
    <dbReference type="NCBI Taxonomy" id="2448455"/>
    <lineage>
        <taxon>Bacteria</taxon>
        <taxon>Pseudomonadati</taxon>
        <taxon>Pseudomonadota</taxon>
        <taxon>Alphaproteobacteria</taxon>
        <taxon>Hyphomicrobiales</taxon>
        <taxon>Brucellaceae</taxon>
        <taxon>Brucella/Ochrobactrum group</taxon>
        <taxon>Ochrobactrum</taxon>
    </lineage>
</organism>
<evidence type="ECO:0000313" key="1">
    <source>
        <dbReference type="EMBL" id="SPL63656.1"/>
    </source>
</evidence>
<dbReference type="EMBL" id="OOFM01000004">
    <property type="protein sequence ID" value="SPL63656.1"/>
    <property type="molecule type" value="Genomic_DNA"/>
</dbReference>
<dbReference type="RefSeq" id="WP_109367544.1">
    <property type="nucleotide sequence ID" value="NZ_OOFM01000004.1"/>
</dbReference>
<dbReference type="AlphaFoldDB" id="A0A2P9HHT4"/>